<feature type="transmembrane region" description="Helical" evidence="1">
    <location>
        <begin position="376"/>
        <end position="395"/>
    </location>
</feature>
<sequence length="544" mass="62186">MVEAYFVFPKDLVPSGHDISAHTTYSRIFIDALKQGQFPVRWVEHVWPGHSQPLFNFYQVGFYYFVSLVNVFTGSVTESIKLATLFFWGLGAFFMFLWMKRFGTLAAILSALVFVFSPYLILDIFVRAAFPEFAAITLILGIFWALDRKRFFTLSLLTGLAIITHLPTFVIFAPIIAVYALLNRKNIVLIILSFILGIGLSSFYLLPAIFEQQFINIDNLRSGNFDFHKHFVYPQQLITYVWGYGGSTQGLNDNMSFQVGLIQWTILALSLLILIKIAALSASWRIARNDVIARSQTTKQSKQGSKGTPWKAAYLSLFLLASFFGLFMMMETSTPVWETFKFLQFLQFPWRYFMIISFSTAVLSGLLLSLVKKTSLASAIVFIVSITVLYLYSAYLKPEEWLPKDYYSDENIKVRGYFEPGYNPLGVEQVPTQEIPRYQANQDTQVQELLLKDNQLKLSINTPKPFVLTINSHFFPGWKVYIDEKETKITPSKSYWFLEIEVPEGKHIVEAKFTDTPVRVLANQISLGTVLGLLIVFLGYPKKP</sequence>
<feature type="transmembrane region" description="Helical" evidence="1">
    <location>
        <begin position="521"/>
        <end position="540"/>
    </location>
</feature>
<comment type="caution">
    <text evidence="2">The sequence shown here is derived from an EMBL/GenBank/DDBJ whole genome shotgun (WGS) entry which is preliminary data.</text>
</comment>
<feature type="transmembrane region" description="Helical" evidence="1">
    <location>
        <begin position="55"/>
        <end position="73"/>
    </location>
</feature>
<organism evidence="2 3">
    <name type="scientific">Candidatus Daviesbacteria bacterium GW2011_GWA2_38_24</name>
    <dbReference type="NCBI Taxonomy" id="1618422"/>
    <lineage>
        <taxon>Bacteria</taxon>
        <taxon>Candidatus Daviesiibacteriota</taxon>
    </lineage>
</organism>
<dbReference type="AlphaFoldDB" id="A0A0G0JEF9"/>
<dbReference type="Proteomes" id="UP000034235">
    <property type="component" value="Unassembled WGS sequence"/>
</dbReference>
<keyword evidence="1" id="KW-1133">Transmembrane helix</keyword>
<dbReference type="EMBL" id="LBUP01000007">
    <property type="protein sequence ID" value="KKQ66063.1"/>
    <property type="molecule type" value="Genomic_DNA"/>
</dbReference>
<proteinExistence type="predicted"/>
<evidence type="ECO:0000256" key="1">
    <source>
        <dbReference type="SAM" id="Phobius"/>
    </source>
</evidence>
<feature type="transmembrane region" description="Helical" evidence="1">
    <location>
        <begin position="80"/>
        <end position="99"/>
    </location>
</feature>
<feature type="transmembrane region" description="Helical" evidence="1">
    <location>
        <begin position="350"/>
        <end position="369"/>
    </location>
</feature>
<keyword evidence="1" id="KW-0812">Transmembrane</keyword>
<feature type="transmembrane region" description="Helical" evidence="1">
    <location>
        <begin position="129"/>
        <end position="146"/>
    </location>
</feature>
<evidence type="ECO:0008006" key="4">
    <source>
        <dbReference type="Google" id="ProtNLM"/>
    </source>
</evidence>
<accession>A0A0G0JEF9</accession>
<feature type="transmembrane region" description="Helical" evidence="1">
    <location>
        <begin position="189"/>
        <end position="210"/>
    </location>
</feature>
<reference evidence="2 3" key="1">
    <citation type="journal article" date="2015" name="Nature">
        <title>rRNA introns, odd ribosomes, and small enigmatic genomes across a large radiation of phyla.</title>
        <authorList>
            <person name="Brown C.T."/>
            <person name="Hug L.A."/>
            <person name="Thomas B.C."/>
            <person name="Sharon I."/>
            <person name="Castelle C.J."/>
            <person name="Singh A."/>
            <person name="Wilkins M.J."/>
            <person name="Williams K.H."/>
            <person name="Banfield J.F."/>
        </authorList>
    </citation>
    <scope>NUCLEOTIDE SEQUENCE [LARGE SCALE GENOMIC DNA]</scope>
</reference>
<feature type="transmembrane region" description="Helical" evidence="1">
    <location>
        <begin position="105"/>
        <end position="122"/>
    </location>
</feature>
<gene>
    <name evidence="2" type="ORF">US86_C0007G0108</name>
</gene>
<evidence type="ECO:0000313" key="3">
    <source>
        <dbReference type="Proteomes" id="UP000034235"/>
    </source>
</evidence>
<feature type="transmembrane region" description="Helical" evidence="1">
    <location>
        <begin position="152"/>
        <end position="182"/>
    </location>
</feature>
<evidence type="ECO:0000313" key="2">
    <source>
        <dbReference type="EMBL" id="KKQ66063.1"/>
    </source>
</evidence>
<keyword evidence="1" id="KW-0472">Membrane</keyword>
<name>A0A0G0JEF9_9BACT</name>
<feature type="transmembrane region" description="Helical" evidence="1">
    <location>
        <begin position="261"/>
        <end position="284"/>
    </location>
</feature>
<protein>
    <recommendedName>
        <fullName evidence="4">Membrane protein 6-pyruvoyl-tetrahydropterin synthase-related domain-containing protein</fullName>
    </recommendedName>
</protein>
<feature type="transmembrane region" description="Helical" evidence="1">
    <location>
        <begin position="312"/>
        <end position="330"/>
    </location>
</feature>